<keyword evidence="8 10" id="KW-1133">Transmembrane helix</keyword>
<dbReference type="GO" id="GO:0016567">
    <property type="term" value="P:protein ubiquitination"/>
    <property type="evidence" value="ECO:0007669"/>
    <property type="project" value="TreeGrafter"/>
</dbReference>
<proteinExistence type="predicted"/>
<evidence type="ECO:0000256" key="1">
    <source>
        <dbReference type="ARBA" id="ARBA00004141"/>
    </source>
</evidence>
<sequence>MLKSDIALSTKVMDRRDYERDCACNDKNTIGDIRDNEIDNGNDTDECSCDRCSKWNNQTQLFVSSTENTYAEKCDPDWTVQYGEYPTSLGALCEVCAGRPLLDGTCCRHIAQETSSTLGSLDTSFHSFAGNCSTRSISREISSERLCRICHCPSTPDDQLISPCRCSGTLQFVHMSCLLCLGILSANTVISFQHWLSICSRKLKRPPICELCLYKYRKRRTFKLRNIRLPSIPRRDLGYLAVFIIAVTLMFISAAMSFVCFYIERKFGIVKKNETCVFIDSFIQCRGF</sequence>
<dbReference type="GO" id="GO:0004842">
    <property type="term" value="F:ubiquitin-protein transferase activity"/>
    <property type="evidence" value="ECO:0007669"/>
    <property type="project" value="TreeGrafter"/>
</dbReference>
<keyword evidence="3 10" id="KW-0812">Transmembrane</keyword>
<dbReference type="GO" id="GO:0008270">
    <property type="term" value="F:zinc ion binding"/>
    <property type="evidence" value="ECO:0007669"/>
    <property type="project" value="UniProtKB-KW"/>
</dbReference>
<keyword evidence="6" id="KW-0833">Ubl conjugation pathway</keyword>
<comment type="subcellular location">
    <subcellularLocation>
        <location evidence="1">Membrane</location>
        <topology evidence="1">Multi-pass membrane protein</topology>
    </subcellularLocation>
</comment>
<dbReference type="InterPro" id="IPR011016">
    <property type="entry name" value="Znf_RING-CH"/>
</dbReference>
<accession>A0A0M3J3J2</accession>
<evidence type="ECO:0000313" key="13">
    <source>
        <dbReference type="Proteomes" id="UP000267096"/>
    </source>
</evidence>
<reference evidence="14" key="1">
    <citation type="submission" date="2017-02" db="UniProtKB">
        <authorList>
            <consortium name="WormBaseParasite"/>
        </authorList>
    </citation>
    <scope>IDENTIFICATION</scope>
</reference>
<evidence type="ECO:0000256" key="2">
    <source>
        <dbReference type="ARBA" id="ARBA00022679"/>
    </source>
</evidence>
<name>A0A0M3J3J2_ANISI</name>
<dbReference type="GO" id="GO:0016020">
    <property type="term" value="C:membrane"/>
    <property type="evidence" value="ECO:0007669"/>
    <property type="project" value="UniProtKB-SubCell"/>
</dbReference>
<dbReference type="OrthoDB" id="264354at2759"/>
<keyword evidence="13" id="KW-1185">Reference proteome</keyword>
<reference evidence="12 13" key="2">
    <citation type="submission" date="2018-11" db="EMBL/GenBank/DDBJ databases">
        <authorList>
            <consortium name="Pathogen Informatics"/>
        </authorList>
    </citation>
    <scope>NUCLEOTIDE SEQUENCE [LARGE SCALE GENOMIC DNA]</scope>
</reference>
<keyword evidence="5" id="KW-0863">Zinc-finger</keyword>
<evidence type="ECO:0000259" key="11">
    <source>
        <dbReference type="PROSITE" id="PS51292"/>
    </source>
</evidence>
<keyword evidence="7" id="KW-0862">Zinc</keyword>
<dbReference type="PANTHER" id="PTHR46065">
    <property type="entry name" value="E3 UBIQUITIN-PROTEIN LIGASE MARCH 2/3 FAMILY MEMBER"/>
    <property type="match status" value="1"/>
</dbReference>
<dbReference type="Proteomes" id="UP000267096">
    <property type="component" value="Unassembled WGS sequence"/>
</dbReference>
<evidence type="ECO:0000256" key="3">
    <source>
        <dbReference type="ARBA" id="ARBA00022692"/>
    </source>
</evidence>
<keyword evidence="4" id="KW-0479">Metal-binding</keyword>
<dbReference type="PANTHER" id="PTHR46065:SF3">
    <property type="entry name" value="FI20425P1"/>
    <property type="match status" value="1"/>
</dbReference>
<feature type="transmembrane region" description="Helical" evidence="10">
    <location>
        <begin position="237"/>
        <end position="263"/>
    </location>
</feature>
<organism evidence="14">
    <name type="scientific">Anisakis simplex</name>
    <name type="common">Herring worm</name>
    <dbReference type="NCBI Taxonomy" id="6269"/>
    <lineage>
        <taxon>Eukaryota</taxon>
        <taxon>Metazoa</taxon>
        <taxon>Ecdysozoa</taxon>
        <taxon>Nematoda</taxon>
        <taxon>Chromadorea</taxon>
        <taxon>Rhabditida</taxon>
        <taxon>Spirurina</taxon>
        <taxon>Ascaridomorpha</taxon>
        <taxon>Ascaridoidea</taxon>
        <taxon>Anisakidae</taxon>
        <taxon>Anisakis</taxon>
        <taxon>Anisakis simplex complex</taxon>
    </lineage>
</organism>
<evidence type="ECO:0000256" key="10">
    <source>
        <dbReference type="SAM" id="Phobius"/>
    </source>
</evidence>
<dbReference type="PROSITE" id="PS51292">
    <property type="entry name" value="ZF_RING_CH"/>
    <property type="match status" value="1"/>
</dbReference>
<dbReference type="SMART" id="SM00744">
    <property type="entry name" value="RINGv"/>
    <property type="match status" value="1"/>
</dbReference>
<keyword evidence="9 10" id="KW-0472">Membrane</keyword>
<dbReference type="CDD" id="cd16495">
    <property type="entry name" value="RING_CH-C4HC3_MARCH"/>
    <property type="match status" value="1"/>
</dbReference>
<keyword evidence="2" id="KW-0808">Transferase</keyword>
<feature type="domain" description="RING-CH-type" evidence="11">
    <location>
        <begin position="139"/>
        <end position="219"/>
    </location>
</feature>
<evidence type="ECO:0000256" key="6">
    <source>
        <dbReference type="ARBA" id="ARBA00022786"/>
    </source>
</evidence>
<dbReference type="InterPro" id="IPR013083">
    <property type="entry name" value="Znf_RING/FYVE/PHD"/>
</dbReference>
<evidence type="ECO:0000313" key="12">
    <source>
        <dbReference type="EMBL" id="VDK19505.1"/>
    </source>
</evidence>
<dbReference type="AlphaFoldDB" id="A0A0M3J3J2"/>
<gene>
    <name evidence="12" type="ORF">ASIM_LOCUS1976</name>
</gene>
<dbReference type="Pfam" id="PF12906">
    <property type="entry name" value="RINGv"/>
    <property type="match status" value="1"/>
</dbReference>
<evidence type="ECO:0000256" key="9">
    <source>
        <dbReference type="ARBA" id="ARBA00023136"/>
    </source>
</evidence>
<evidence type="ECO:0000256" key="7">
    <source>
        <dbReference type="ARBA" id="ARBA00022833"/>
    </source>
</evidence>
<dbReference type="SUPFAM" id="SSF57850">
    <property type="entry name" value="RING/U-box"/>
    <property type="match status" value="1"/>
</dbReference>
<evidence type="ECO:0000256" key="8">
    <source>
        <dbReference type="ARBA" id="ARBA00022989"/>
    </source>
</evidence>
<protein>
    <submittedName>
        <fullName evidence="14">RING-CH-type domain-containing protein</fullName>
    </submittedName>
</protein>
<evidence type="ECO:0000256" key="4">
    <source>
        <dbReference type="ARBA" id="ARBA00022723"/>
    </source>
</evidence>
<evidence type="ECO:0000256" key="5">
    <source>
        <dbReference type="ARBA" id="ARBA00022771"/>
    </source>
</evidence>
<dbReference type="EMBL" id="UYRR01002411">
    <property type="protein sequence ID" value="VDK19505.1"/>
    <property type="molecule type" value="Genomic_DNA"/>
</dbReference>
<evidence type="ECO:0000313" key="14">
    <source>
        <dbReference type="WBParaSite" id="ASIM_0000210501-mRNA-1"/>
    </source>
</evidence>
<dbReference type="WBParaSite" id="ASIM_0000210501-mRNA-1">
    <property type="protein sequence ID" value="ASIM_0000210501-mRNA-1"/>
    <property type="gene ID" value="ASIM_0000210501"/>
</dbReference>
<dbReference type="Gene3D" id="3.30.40.10">
    <property type="entry name" value="Zinc/RING finger domain, C3HC4 (zinc finger)"/>
    <property type="match status" value="1"/>
</dbReference>